<proteinExistence type="predicted"/>
<dbReference type="Proteomes" id="UP001162480">
    <property type="component" value="Chromosome 15"/>
</dbReference>
<evidence type="ECO:0000313" key="2">
    <source>
        <dbReference type="Proteomes" id="UP001162480"/>
    </source>
</evidence>
<dbReference type="AlphaFoldDB" id="A0AA36BGJ0"/>
<name>A0AA36BGJ0_OCTVU</name>
<gene>
    <name evidence="1" type="ORF">OCTVUL_1B021263</name>
</gene>
<reference evidence="1" key="1">
    <citation type="submission" date="2023-08" db="EMBL/GenBank/DDBJ databases">
        <authorList>
            <person name="Alioto T."/>
            <person name="Alioto T."/>
            <person name="Gomez Garrido J."/>
        </authorList>
    </citation>
    <scope>NUCLEOTIDE SEQUENCE</scope>
</reference>
<dbReference type="EMBL" id="OX597828">
    <property type="protein sequence ID" value="CAI9733659.1"/>
    <property type="molecule type" value="Genomic_DNA"/>
</dbReference>
<accession>A0AA36BGJ0</accession>
<protein>
    <submittedName>
        <fullName evidence="1">Uncharacterized protein</fullName>
    </submittedName>
</protein>
<sequence>MSRSWHVGCKRILHKVCEINIQKQHCFINENTMHNGFNNLSLTDFRSICMITFSTGRTNYNKCCQMEFYHNRNNYHENSSNTGVSY</sequence>
<organism evidence="1 2">
    <name type="scientific">Octopus vulgaris</name>
    <name type="common">Common octopus</name>
    <dbReference type="NCBI Taxonomy" id="6645"/>
    <lineage>
        <taxon>Eukaryota</taxon>
        <taxon>Metazoa</taxon>
        <taxon>Spiralia</taxon>
        <taxon>Lophotrochozoa</taxon>
        <taxon>Mollusca</taxon>
        <taxon>Cephalopoda</taxon>
        <taxon>Coleoidea</taxon>
        <taxon>Octopodiformes</taxon>
        <taxon>Octopoda</taxon>
        <taxon>Incirrata</taxon>
        <taxon>Octopodidae</taxon>
        <taxon>Octopus</taxon>
    </lineage>
</organism>
<keyword evidence="2" id="KW-1185">Reference proteome</keyword>
<evidence type="ECO:0000313" key="1">
    <source>
        <dbReference type="EMBL" id="CAI9733659.1"/>
    </source>
</evidence>